<feature type="region of interest" description="Disordered" evidence="1">
    <location>
        <begin position="462"/>
        <end position="482"/>
    </location>
</feature>
<reference evidence="2 3" key="1">
    <citation type="submission" date="2016-03" db="EMBL/GenBank/DDBJ databases">
        <title>Whole genome sequencing of Grifola frondosa 9006-11.</title>
        <authorList>
            <person name="Min B."/>
            <person name="Park H."/>
            <person name="Kim J.-G."/>
            <person name="Cho H."/>
            <person name="Oh Y.-L."/>
            <person name="Kong W.-S."/>
            <person name="Choi I.-G."/>
        </authorList>
    </citation>
    <scope>NUCLEOTIDE SEQUENCE [LARGE SCALE GENOMIC DNA]</scope>
    <source>
        <strain evidence="2 3">9006-11</strain>
    </source>
</reference>
<feature type="compositionally biased region" description="Basic and acidic residues" evidence="1">
    <location>
        <begin position="235"/>
        <end position="246"/>
    </location>
</feature>
<sequence length="620" mass="67062">MRGSKSVGRASDHSPDLVGNDIVSLVLFVKFSIIVILVDCVSASKFVRENVTHLSLSVITKFPSSTEPAPSRPVSVFPPNHNHNIFQSKLCSPTAVVRGRRYECQLGGQTNTTIGRIRRRPVETRPASSRKKRRCMSEESDSGQEKVSRWNIDSISRHMVEISQLYFRLIRSTACTYAEEGIQTCLASEADIQKFTSSATAAPSSPSEAETAPALEVPHIVNATEAPPTLSPPLETHETSHTDVEAQHNLPTTPGAAEQTQQPEEARHIDQPMPSDTPPSEKHISPLVDVEANNEATANITIHPFPAVVEHAQEPEVVQHLDLQDSARSTTNAASSQSETAVDAALVSEEPQTPPTTETASTFPSDTPQSEILQVLQADVAASGEVPKDVCTVPSPEPTFPSDVPPPETLDALHTDVKANDEVLRHSLAVLSPTVEHTQSPEVSQHPSLPTVPTETVKAPMARQVSPPPSLPDALVSSEDPSTTAQGWLFPLSAPVADPIPQTALIFSEGATPITRDPPSEPVEVEMADEGLPPYAPSSAFTPEEYSTTDPRRWSFEEQKAAVVECMPPFVDSIDNSNYIGAMAPQLSGLTRDMPWMTGTHRDSTKQMRCQATVARHRLG</sequence>
<name>A0A1C7LXL8_GRIFR</name>
<feature type="compositionally biased region" description="Low complexity" evidence="1">
    <location>
        <begin position="348"/>
        <end position="365"/>
    </location>
</feature>
<feature type="compositionally biased region" description="Polar residues" evidence="1">
    <location>
        <begin position="326"/>
        <end position="340"/>
    </location>
</feature>
<comment type="caution">
    <text evidence="2">The sequence shown here is derived from an EMBL/GenBank/DDBJ whole genome shotgun (WGS) entry which is preliminary data.</text>
</comment>
<protein>
    <submittedName>
        <fullName evidence="2">Uncharacterized protein</fullName>
    </submittedName>
</protein>
<feature type="region of interest" description="Disordered" evidence="1">
    <location>
        <begin position="325"/>
        <end position="367"/>
    </location>
</feature>
<keyword evidence="3" id="KW-1185">Reference proteome</keyword>
<evidence type="ECO:0000313" key="2">
    <source>
        <dbReference type="EMBL" id="OBZ68857.1"/>
    </source>
</evidence>
<proteinExistence type="predicted"/>
<evidence type="ECO:0000313" key="3">
    <source>
        <dbReference type="Proteomes" id="UP000092993"/>
    </source>
</evidence>
<feature type="region of interest" description="Disordered" evidence="1">
    <location>
        <begin position="224"/>
        <end position="284"/>
    </location>
</feature>
<evidence type="ECO:0000256" key="1">
    <source>
        <dbReference type="SAM" id="MobiDB-lite"/>
    </source>
</evidence>
<gene>
    <name evidence="2" type="ORF">A0H81_11227</name>
</gene>
<feature type="region of interest" description="Disordered" evidence="1">
    <location>
        <begin position="121"/>
        <end position="147"/>
    </location>
</feature>
<dbReference type="AlphaFoldDB" id="A0A1C7LXL8"/>
<dbReference type="EMBL" id="LUGG01000019">
    <property type="protein sequence ID" value="OBZ68857.1"/>
    <property type="molecule type" value="Genomic_DNA"/>
</dbReference>
<accession>A0A1C7LXL8</accession>
<dbReference type="Proteomes" id="UP000092993">
    <property type="component" value="Unassembled WGS sequence"/>
</dbReference>
<organism evidence="2 3">
    <name type="scientific">Grifola frondosa</name>
    <name type="common">Maitake</name>
    <name type="synonym">Polyporus frondosus</name>
    <dbReference type="NCBI Taxonomy" id="5627"/>
    <lineage>
        <taxon>Eukaryota</taxon>
        <taxon>Fungi</taxon>
        <taxon>Dikarya</taxon>
        <taxon>Basidiomycota</taxon>
        <taxon>Agaricomycotina</taxon>
        <taxon>Agaricomycetes</taxon>
        <taxon>Polyporales</taxon>
        <taxon>Grifolaceae</taxon>
        <taxon>Grifola</taxon>
    </lineage>
</organism>